<dbReference type="GO" id="GO:1990281">
    <property type="term" value="C:efflux pump complex"/>
    <property type="evidence" value="ECO:0007669"/>
    <property type="project" value="TreeGrafter"/>
</dbReference>
<keyword evidence="7" id="KW-0998">Cell outer membrane</keyword>
<organism evidence="9 10">
    <name type="scientific">Solimonas fluminis</name>
    <dbReference type="NCBI Taxonomy" id="2086571"/>
    <lineage>
        <taxon>Bacteria</taxon>
        <taxon>Pseudomonadati</taxon>
        <taxon>Pseudomonadota</taxon>
        <taxon>Gammaproteobacteria</taxon>
        <taxon>Nevskiales</taxon>
        <taxon>Nevskiaceae</taxon>
        <taxon>Solimonas</taxon>
    </lineage>
</organism>
<dbReference type="SUPFAM" id="SSF56954">
    <property type="entry name" value="Outer membrane efflux proteins (OEP)"/>
    <property type="match status" value="1"/>
</dbReference>
<dbReference type="GO" id="GO:0015562">
    <property type="term" value="F:efflux transmembrane transporter activity"/>
    <property type="evidence" value="ECO:0007669"/>
    <property type="project" value="InterPro"/>
</dbReference>
<evidence type="ECO:0000256" key="7">
    <source>
        <dbReference type="ARBA" id="ARBA00023237"/>
    </source>
</evidence>
<keyword evidence="6" id="KW-0472">Membrane</keyword>
<evidence type="ECO:0000256" key="8">
    <source>
        <dbReference type="SAM" id="SignalP"/>
    </source>
</evidence>
<accession>A0A2S5TF78</accession>
<sequence>MSRFPSRVPPALVLFLPLALCAGTTSAADELTLAAALARAEAQHPSLEAQRALARVAESQVLQAGLRPAPELRLDAENLLGSGPYGSVDRLETTLGFSQLIERGDLLARRVDSARAQQALQADDSAIARLEVRAEVARRFAHLLSDQAKLAITRETTALAEDTQREVERRVSAARSPVAERWRARIALERARLDEEHAEHELLASRRHLAAAMGQAEADFGEARGDLQRLPEVAPVEELLARLESAPEALRYASEVRLRESEWRLARSKAKAGVTLGTGLRRFEDGGDTALTFSASLPLWQGSRQRGAIAEAEARRDQGQSERSAALLRAQAQLYALYQEMNHARVEFEAQRDRVVPAAQQALEQTRYAWERGRYSLLELRDAQAEWTAQRSRLIEAAAEYQSQLIEIQRLTGQLTLPSQAGAAAP</sequence>
<dbReference type="Proteomes" id="UP000238220">
    <property type="component" value="Unassembled WGS sequence"/>
</dbReference>
<evidence type="ECO:0000256" key="5">
    <source>
        <dbReference type="ARBA" id="ARBA00022692"/>
    </source>
</evidence>
<keyword evidence="4" id="KW-1134">Transmembrane beta strand</keyword>
<reference evidence="9 10" key="1">
    <citation type="submission" date="2018-02" db="EMBL/GenBank/DDBJ databases">
        <title>Genome sequencing of Solimonas sp. HR-BB.</title>
        <authorList>
            <person name="Lee Y."/>
            <person name="Jeon C.O."/>
        </authorList>
    </citation>
    <scope>NUCLEOTIDE SEQUENCE [LARGE SCALE GENOMIC DNA]</scope>
    <source>
        <strain evidence="9 10">HR-BB</strain>
    </source>
</reference>
<dbReference type="OrthoDB" id="9791261at2"/>
<evidence type="ECO:0000256" key="2">
    <source>
        <dbReference type="ARBA" id="ARBA00007613"/>
    </source>
</evidence>
<proteinExistence type="inferred from homology"/>
<comment type="similarity">
    <text evidence="2">Belongs to the outer membrane factor (OMF) (TC 1.B.17) family.</text>
</comment>
<gene>
    <name evidence="9" type="ORF">C3942_12660</name>
</gene>
<protein>
    <submittedName>
        <fullName evidence="9">TolC family protein</fullName>
    </submittedName>
</protein>
<dbReference type="PANTHER" id="PTHR30026:SF20">
    <property type="entry name" value="OUTER MEMBRANE PROTEIN TOLC"/>
    <property type="match status" value="1"/>
</dbReference>
<keyword evidence="10" id="KW-1185">Reference proteome</keyword>
<evidence type="ECO:0000256" key="6">
    <source>
        <dbReference type="ARBA" id="ARBA00023136"/>
    </source>
</evidence>
<keyword evidence="5" id="KW-0812">Transmembrane</keyword>
<comment type="subcellular location">
    <subcellularLocation>
        <location evidence="1">Cell outer membrane</location>
    </subcellularLocation>
</comment>
<evidence type="ECO:0000256" key="3">
    <source>
        <dbReference type="ARBA" id="ARBA00022448"/>
    </source>
</evidence>
<dbReference type="EMBL" id="PSNW01000006">
    <property type="protein sequence ID" value="PPE73643.1"/>
    <property type="molecule type" value="Genomic_DNA"/>
</dbReference>
<evidence type="ECO:0000256" key="1">
    <source>
        <dbReference type="ARBA" id="ARBA00004442"/>
    </source>
</evidence>
<evidence type="ECO:0000256" key="4">
    <source>
        <dbReference type="ARBA" id="ARBA00022452"/>
    </source>
</evidence>
<evidence type="ECO:0000313" key="10">
    <source>
        <dbReference type="Proteomes" id="UP000238220"/>
    </source>
</evidence>
<dbReference type="GO" id="GO:0009279">
    <property type="term" value="C:cell outer membrane"/>
    <property type="evidence" value="ECO:0007669"/>
    <property type="project" value="UniProtKB-SubCell"/>
</dbReference>
<dbReference type="AlphaFoldDB" id="A0A2S5TF78"/>
<dbReference type="Gene3D" id="1.20.1600.10">
    <property type="entry name" value="Outer membrane efflux proteins (OEP)"/>
    <property type="match status" value="1"/>
</dbReference>
<name>A0A2S5TF78_9GAMM</name>
<dbReference type="InterPro" id="IPR051906">
    <property type="entry name" value="TolC-like"/>
</dbReference>
<keyword evidence="3" id="KW-0813">Transport</keyword>
<dbReference type="InterPro" id="IPR003423">
    <property type="entry name" value="OMP_efflux"/>
</dbReference>
<dbReference type="PANTHER" id="PTHR30026">
    <property type="entry name" value="OUTER MEMBRANE PROTEIN TOLC"/>
    <property type="match status" value="1"/>
</dbReference>
<dbReference type="Pfam" id="PF02321">
    <property type="entry name" value="OEP"/>
    <property type="match status" value="2"/>
</dbReference>
<dbReference type="RefSeq" id="WP_104230704.1">
    <property type="nucleotide sequence ID" value="NZ_PSNW01000006.1"/>
</dbReference>
<evidence type="ECO:0000313" key="9">
    <source>
        <dbReference type="EMBL" id="PPE73643.1"/>
    </source>
</evidence>
<comment type="caution">
    <text evidence="9">The sequence shown here is derived from an EMBL/GenBank/DDBJ whole genome shotgun (WGS) entry which is preliminary data.</text>
</comment>
<feature type="signal peptide" evidence="8">
    <location>
        <begin position="1"/>
        <end position="27"/>
    </location>
</feature>
<dbReference type="GO" id="GO:0015288">
    <property type="term" value="F:porin activity"/>
    <property type="evidence" value="ECO:0007669"/>
    <property type="project" value="TreeGrafter"/>
</dbReference>
<keyword evidence="8" id="KW-0732">Signal</keyword>
<feature type="chain" id="PRO_5015701862" evidence="8">
    <location>
        <begin position="28"/>
        <end position="426"/>
    </location>
</feature>